<comment type="caution">
    <text evidence="4">The sequence shown here is derived from an EMBL/GenBank/DDBJ whole genome shotgun (WGS) entry which is preliminary data.</text>
</comment>
<feature type="domain" description="GCVT N-terminal" evidence="2">
    <location>
        <begin position="43"/>
        <end position="247"/>
    </location>
</feature>
<dbReference type="Gene3D" id="3.30.1360.120">
    <property type="entry name" value="Probable tRNA modification gtpase trme, domain 1"/>
    <property type="match status" value="1"/>
</dbReference>
<reference evidence="4 5" key="1">
    <citation type="submission" date="2017-09" db="EMBL/GenBank/DDBJ databases">
        <title>Bacterial strain isolated from the female urinary microbiota.</title>
        <authorList>
            <person name="Thomas-White K."/>
            <person name="Kumar N."/>
            <person name="Forster S."/>
            <person name="Putonti C."/>
            <person name="Lawley T."/>
            <person name="Wolfe A.J."/>
        </authorList>
    </citation>
    <scope>NUCLEOTIDE SEQUENCE [LARGE SCALE GENOMIC DNA]</scope>
    <source>
        <strain evidence="4 5">UMB0908</strain>
    </source>
</reference>
<protein>
    <submittedName>
        <fullName evidence="4">Folate-binding protein</fullName>
    </submittedName>
</protein>
<dbReference type="GO" id="GO:0016226">
    <property type="term" value="P:iron-sulfur cluster assembly"/>
    <property type="evidence" value="ECO:0007669"/>
    <property type="project" value="TreeGrafter"/>
</dbReference>
<dbReference type="Pfam" id="PF25455">
    <property type="entry name" value="Beta-barrel_CAF17_C"/>
    <property type="match status" value="1"/>
</dbReference>
<dbReference type="InterPro" id="IPR027266">
    <property type="entry name" value="TrmE/GcvT-like"/>
</dbReference>
<evidence type="ECO:0000256" key="1">
    <source>
        <dbReference type="ARBA" id="ARBA00022946"/>
    </source>
</evidence>
<dbReference type="Proteomes" id="UP000235363">
    <property type="component" value="Unassembled WGS sequence"/>
</dbReference>
<dbReference type="EMBL" id="PNHF01000016">
    <property type="protein sequence ID" value="PMC62057.1"/>
    <property type="molecule type" value="Genomic_DNA"/>
</dbReference>
<dbReference type="InterPro" id="IPR045179">
    <property type="entry name" value="YgfZ/GcvT"/>
</dbReference>
<keyword evidence="1" id="KW-0809">Transit peptide</keyword>
<dbReference type="AlphaFoldDB" id="A0A2N6SYB0"/>
<dbReference type="SUPFAM" id="SSF103025">
    <property type="entry name" value="Folate-binding domain"/>
    <property type="match status" value="1"/>
</dbReference>
<evidence type="ECO:0000313" key="4">
    <source>
        <dbReference type="EMBL" id="PMC62057.1"/>
    </source>
</evidence>
<evidence type="ECO:0000313" key="5">
    <source>
        <dbReference type="Proteomes" id="UP000235363"/>
    </source>
</evidence>
<name>A0A2N6SYB0_9CORY</name>
<dbReference type="Pfam" id="PF01571">
    <property type="entry name" value="GCV_T"/>
    <property type="match status" value="1"/>
</dbReference>
<dbReference type="PANTHER" id="PTHR22602">
    <property type="entry name" value="TRANSFERASE CAF17, MITOCHONDRIAL-RELATED"/>
    <property type="match status" value="1"/>
</dbReference>
<evidence type="ECO:0000259" key="2">
    <source>
        <dbReference type="Pfam" id="PF01571"/>
    </source>
</evidence>
<dbReference type="PANTHER" id="PTHR22602:SF0">
    <property type="entry name" value="TRANSFERASE CAF17, MITOCHONDRIAL-RELATED"/>
    <property type="match status" value="1"/>
</dbReference>
<sequence length="370" mass="38791">MASVAFDESSPIVQHVSGAVAVPEGDPGGRAGVAWHYGSPLVEQRAMVDSAALVDRSHRRVLRISGPDRLEWLNTLFSQKLDDAVPGFASEALDLDPQGRILHHMGVAVLGDSVLLDVSPLGAESLHRFLTMMIFRSDVTVEHADLAMLSVVGPGSGEVLAAVGLPDPGAGAAAVADDGTVVRGTAWPADGARDVFAARESVTAAWDRLVAAGAKPTGLMAWEAERVAALRPEPGLDVDEKMIPHESPAWIGSAVHLEKGCYRGQETVSRVHNLGRPPRTLVLLHIDGSDSASPETGDPVVAGKRTVGRIGTVVDHHEYGPIALALVKRSSQEGVELTAGGVAVAVDPSTVDRDEAVRPGRAAVDKLRGR</sequence>
<feature type="domain" description="CAF17 C-terminal" evidence="3">
    <location>
        <begin position="290"/>
        <end position="347"/>
    </location>
</feature>
<accession>A0A2N6SYB0</accession>
<dbReference type="RefSeq" id="WP_102213124.1">
    <property type="nucleotide sequence ID" value="NZ_PNHF01000016.1"/>
</dbReference>
<dbReference type="InterPro" id="IPR057460">
    <property type="entry name" value="CAF17_C"/>
</dbReference>
<organism evidence="4 5">
    <name type="scientific">Corynebacterium xerosis</name>
    <dbReference type="NCBI Taxonomy" id="1725"/>
    <lineage>
        <taxon>Bacteria</taxon>
        <taxon>Bacillati</taxon>
        <taxon>Actinomycetota</taxon>
        <taxon>Actinomycetes</taxon>
        <taxon>Mycobacteriales</taxon>
        <taxon>Corynebacteriaceae</taxon>
        <taxon>Corynebacterium</taxon>
    </lineage>
</organism>
<gene>
    <name evidence="4" type="ORF">CJ204_07635</name>
</gene>
<dbReference type="InterPro" id="IPR006222">
    <property type="entry name" value="GCVT_N"/>
</dbReference>
<proteinExistence type="predicted"/>
<dbReference type="NCBIfam" id="TIGR03317">
    <property type="entry name" value="ygfZ_signature"/>
    <property type="match status" value="1"/>
</dbReference>
<evidence type="ECO:0000259" key="3">
    <source>
        <dbReference type="Pfam" id="PF25455"/>
    </source>
</evidence>
<dbReference type="PIRSF" id="PIRSF006487">
    <property type="entry name" value="GcvT"/>
    <property type="match status" value="1"/>
</dbReference>
<dbReference type="InterPro" id="IPR017703">
    <property type="entry name" value="YgfZ/GCV_T_CS"/>
</dbReference>